<dbReference type="Pfam" id="PF22014">
    <property type="entry name" value="DUF6932"/>
    <property type="match status" value="1"/>
</dbReference>
<evidence type="ECO:0000313" key="2">
    <source>
        <dbReference type="Proteomes" id="UP000218238"/>
    </source>
</evidence>
<dbReference type="InterPro" id="IPR053860">
    <property type="entry name" value="DUF6932"/>
</dbReference>
<organism evidence="1 2">
    <name type="scientific">Brunnivagina elsteri CCALA 953</name>
    <dbReference type="NCBI Taxonomy" id="987040"/>
    <lineage>
        <taxon>Bacteria</taxon>
        <taxon>Bacillati</taxon>
        <taxon>Cyanobacteriota</taxon>
        <taxon>Cyanophyceae</taxon>
        <taxon>Nostocales</taxon>
        <taxon>Calotrichaceae</taxon>
        <taxon>Brunnivagina</taxon>
    </lineage>
</organism>
<name>A0A2A2TLH5_9CYAN</name>
<dbReference type="AlphaFoldDB" id="A0A2A2TLH5"/>
<accession>A0A2A2TLH5</accession>
<dbReference type="EMBL" id="NTFS01000060">
    <property type="protein sequence ID" value="PAX58350.1"/>
    <property type="molecule type" value="Genomic_DNA"/>
</dbReference>
<reference evidence="1 2" key="1">
    <citation type="submission" date="2017-08" db="EMBL/GenBank/DDBJ databases">
        <title>Draft genome sequence of filamentous cyanobacterium Calothrix elsteri CCALA 953.</title>
        <authorList>
            <person name="Gagunashvili A.N."/>
            <person name="Elster J."/>
            <person name="Andresson O.S."/>
        </authorList>
    </citation>
    <scope>NUCLEOTIDE SEQUENCE [LARGE SCALE GENOMIC DNA]</scope>
    <source>
        <strain evidence="1 2">CCALA 953</strain>
    </source>
</reference>
<proteinExistence type="predicted"/>
<comment type="caution">
    <text evidence="1">The sequence shown here is derived from an EMBL/GenBank/DDBJ whole genome shotgun (WGS) entry which is preliminary data.</text>
</comment>
<dbReference type="RefSeq" id="WP_095721197.1">
    <property type="nucleotide sequence ID" value="NZ_NTFS01000060.1"/>
</dbReference>
<sequence length="148" mass="16971">MIPEFDSNGNLPPGVYFCEWEEFKERFGKTRRRVLLMAGLEMAMQELKAAGCRVIYINGSFVTSEPNPGDFDACYDDETVDIENLRINAPRLLNHYDRAGQKAKYKGEIFPSNQPVGSYGDNSFNFFQCDRRGNKKGIIAIDLMRWEP</sequence>
<evidence type="ECO:0000313" key="1">
    <source>
        <dbReference type="EMBL" id="PAX58350.1"/>
    </source>
</evidence>
<gene>
    <name evidence="1" type="ORF">CK510_07970</name>
</gene>
<protein>
    <submittedName>
        <fullName evidence="1">Uncharacterized protein</fullName>
    </submittedName>
</protein>
<dbReference type="OrthoDB" id="572713at2"/>
<keyword evidence="2" id="KW-1185">Reference proteome</keyword>
<dbReference type="Proteomes" id="UP000218238">
    <property type="component" value="Unassembled WGS sequence"/>
</dbReference>